<keyword evidence="2" id="KW-1185">Reference proteome</keyword>
<evidence type="ECO:0000313" key="2">
    <source>
        <dbReference type="Proteomes" id="UP000750334"/>
    </source>
</evidence>
<name>A0A9P6W3F0_MAUEX</name>
<dbReference type="EMBL" id="PUHR01000142">
    <property type="protein sequence ID" value="KAG0662728.1"/>
    <property type="molecule type" value="Genomic_DNA"/>
</dbReference>
<evidence type="ECO:0000313" key="1">
    <source>
        <dbReference type="EMBL" id="KAG0662728.1"/>
    </source>
</evidence>
<dbReference type="AlphaFoldDB" id="A0A9P6W3F0"/>
<proteinExistence type="predicted"/>
<evidence type="ECO:0008006" key="3">
    <source>
        <dbReference type="Google" id="ProtNLM"/>
    </source>
</evidence>
<reference evidence="1 2" key="1">
    <citation type="submission" date="2020-11" db="EMBL/GenBank/DDBJ databases">
        <title>Kefir isolates.</title>
        <authorList>
            <person name="Marcisauskas S."/>
            <person name="Kim Y."/>
            <person name="Blasche S."/>
        </authorList>
    </citation>
    <scope>NUCLEOTIDE SEQUENCE [LARGE SCALE GENOMIC DNA]</scope>
    <source>
        <strain evidence="1 2">OG2</strain>
    </source>
</reference>
<gene>
    <name evidence="1" type="ORF">C6P45_001055</name>
</gene>
<organism evidence="1 2">
    <name type="scientific">Maudiozyma exigua</name>
    <name type="common">Yeast</name>
    <name type="synonym">Kazachstania exigua</name>
    <dbReference type="NCBI Taxonomy" id="34358"/>
    <lineage>
        <taxon>Eukaryota</taxon>
        <taxon>Fungi</taxon>
        <taxon>Dikarya</taxon>
        <taxon>Ascomycota</taxon>
        <taxon>Saccharomycotina</taxon>
        <taxon>Saccharomycetes</taxon>
        <taxon>Saccharomycetales</taxon>
        <taxon>Saccharomycetaceae</taxon>
        <taxon>Maudiozyma</taxon>
    </lineage>
</organism>
<accession>A0A9P6W3F0</accession>
<comment type="caution">
    <text evidence="1">The sequence shown here is derived from an EMBL/GenBank/DDBJ whole genome shotgun (WGS) entry which is preliminary data.</text>
</comment>
<dbReference type="OrthoDB" id="4034212at2759"/>
<protein>
    <recommendedName>
        <fullName evidence="3">MIT domain-containing protein</fullName>
    </recommendedName>
</protein>
<sequence>MATLCNVYKLIETAEQETKRGNLQNSILYYKETLKVITRIVTDIEKNELSDNVIEAVKVLRKDVSQTIYDLQNILDTDNEFTNQLNNNRLLESTENARKESTTTPFETADSNGISAQNYMGSIYMRLNNSMI</sequence>
<dbReference type="Proteomes" id="UP000750334">
    <property type="component" value="Unassembled WGS sequence"/>
</dbReference>